<evidence type="ECO:0000256" key="4">
    <source>
        <dbReference type="ARBA" id="ARBA00008894"/>
    </source>
</evidence>
<dbReference type="AlphaFoldDB" id="A0AAV6WN49"/>
<dbReference type="FunFam" id="1.10.10.10:FF:000322">
    <property type="entry name" value="Probable disease resistance protein At1g63360"/>
    <property type="match status" value="1"/>
</dbReference>
<keyword evidence="21" id="KW-0496">Mitochondrion</keyword>
<evidence type="ECO:0000259" key="24">
    <source>
        <dbReference type="Pfam" id="PF00931"/>
    </source>
</evidence>
<reference evidence="27" key="1">
    <citation type="submission" date="2019-10" db="EMBL/GenBank/DDBJ databases">
        <authorList>
            <person name="Zhang R."/>
            <person name="Pan Y."/>
            <person name="Wang J."/>
            <person name="Ma R."/>
            <person name="Yu S."/>
        </authorList>
    </citation>
    <scope>NUCLEOTIDE SEQUENCE</scope>
    <source>
        <strain evidence="27">LA-IB0</strain>
        <tissue evidence="27">Leaf</tissue>
    </source>
</reference>
<evidence type="ECO:0000256" key="5">
    <source>
        <dbReference type="ARBA" id="ARBA00010510"/>
    </source>
</evidence>
<dbReference type="Pfam" id="PF23559">
    <property type="entry name" value="WHD_DRP"/>
    <property type="match status" value="1"/>
</dbReference>
<dbReference type="InterPro" id="IPR036388">
    <property type="entry name" value="WH-like_DNA-bd_sf"/>
</dbReference>
<evidence type="ECO:0000256" key="13">
    <source>
        <dbReference type="ARBA" id="ARBA00022741"/>
    </source>
</evidence>
<dbReference type="FunFam" id="3.40.50.300:FF:001091">
    <property type="entry name" value="Probable disease resistance protein At1g61300"/>
    <property type="match status" value="1"/>
</dbReference>
<keyword evidence="15" id="KW-0611">Plant defense</keyword>
<dbReference type="InterPro" id="IPR027417">
    <property type="entry name" value="P-loop_NTPase"/>
</dbReference>
<evidence type="ECO:0000256" key="2">
    <source>
        <dbReference type="ARBA" id="ARBA00004374"/>
    </source>
</evidence>
<dbReference type="InterPro" id="IPR044974">
    <property type="entry name" value="Disease_R_plants"/>
</dbReference>
<dbReference type="GO" id="GO:0005741">
    <property type="term" value="C:mitochondrial outer membrane"/>
    <property type="evidence" value="ECO:0007669"/>
    <property type="project" value="UniProtKB-SubCell"/>
</dbReference>
<keyword evidence="6" id="KW-0813">Transport</keyword>
<dbReference type="GO" id="GO:0008320">
    <property type="term" value="F:protein transmembrane transporter activity"/>
    <property type="evidence" value="ECO:0007669"/>
    <property type="project" value="InterPro"/>
</dbReference>
<evidence type="ECO:0000256" key="3">
    <source>
        <dbReference type="ARBA" id="ARBA00004496"/>
    </source>
</evidence>
<comment type="function">
    <text evidence="23">Central component of the receptor complex responsible for the recognition and translocation of cytosolically synthesized mitochondrial preproteins. Together with TOM22 functions as the transit peptide receptor at the surface of the mitochondrion outer membrane and facilitates the movement of preproteins into the translocation pore. Directly involved in the pore formation.</text>
</comment>
<keyword evidence="9" id="KW-0433">Leucine-rich repeat</keyword>
<keyword evidence="7" id="KW-1134">Transmembrane beta strand</keyword>
<dbReference type="EMBL" id="WHWC01000013">
    <property type="protein sequence ID" value="KAG8371613.1"/>
    <property type="molecule type" value="Genomic_DNA"/>
</dbReference>
<dbReference type="InterPro" id="IPR002182">
    <property type="entry name" value="NB-ARC"/>
</dbReference>
<accession>A0AAV6WN49</accession>
<evidence type="ECO:0000256" key="8">
    <source>
        <dbReference type="ARBA" id="ARBA00022490"/>
    </source>
</evidence>
<keyword evidence="20" id="KW-0626">Porin</keyword>
<dbReference type="GO" id="GO:0051607">
    <property type="term" value="P:defense response to virus"/>
    <property type="evidence" value="ECO:0007669"/>
    <property type="project" value="UniProtKB-ARBA"/>
</dbReference>
<evidence type="ECO:0000313" key="28">
    <source>
        <dbReference type="Proteomes" id="UP000826271"/>
    </source>
</evidence>
<keyword evidence="10" id="KW-0381">Hypersensitive response</keyword>
<evidence type="ECO:0000256" key="19">
    <source>
        <dbReference type="ARBA" id="ARBA00023065"/>
    </source>
</evidence>
<evidence type="ECO:0000256" key="7">
    <source>
        <dbReference type="ARBA" id="ARBA00022452"/>
    </source>
</evidence>
<feature type="domain" description="NB-ARC" evidence="24">
    <location>
        <begin position="162"/>
        <end position="333"/>
    </location>
</feature>
<comment type="similarity">
    <text evidence="4">Belongs to the disease resistance NB-LRR family.</text>
</comment>
<evidence type="ECO:0000259" key="26">
    <source>
        <dbReference type="Pfam" id="PF23598"/>
    </source>
</evidence>
<evidence type="ECO:0000256" key="20">
    <source>
        <dbReference type="ARBA" id="ARBA00023114"/>
    </source>
</evidence>
<feature type="domain" description="Disease resistance protein winged helix" evidence="25">
    <location>
        <begin position="417"/>
        <end position="487"/>
    </location>
</feature>
<dbReference type="GO" id="GO:0006811">
    <property type="term" value="P:monoatomic ion transport"/>
    <property type="evidence" value="ECO:0007669"/>
    <property type="project" value="UniProtKB-KW"/>
</dbReference>
<dbReference type="Proteomes" id="UP000826271">
    <property type="component" value="Unassembled WGS sequence"/>
</dbReference>
<dbReference type="PRINTS" id="PR00364">
    <property type="entry name" value="DISEASERSIST"/>
</dbReference>
<dbReference type="GO" id="GO:0046930">
    <property type="term" value="C:pore complex"/>
    <property type="evidence" value="ECO:0007669"/>
    <property type="project" value="UniProtKB-KW"/>
</dbReference>
<organism evidence="27 28">
    <name type="scientific">Buddleja alternifolia</name>
    <dbReference type="NCBI Taxonomy" id="168488"/>
    <lineage>
        <taxon>Eukaryota</taxon>
        <taxon>Viridiplantae</taxon>
        <taxon>Streptophyta</taxon>
        <taxon>Embryophyta</taxon>
        <taxon>Tracheophyta</taxon>
        <taxon>Spermatophyta</taxon>
        <taxon>Magnoliopsida</taxon>
        <taxon>eudicotyledons</taxon>
        <taxon>Gunneridae</taxon>
        <taxon>Pentapetalae</taxon>
        <taxon>asterids</taxon>
        <taxon>lamiids</taxon>
        <taxon>Lamiales</taxon>
        <taxon>Scrophulariaceae</taxon>
        <taxon>Buddlejeae</taxon>
        <taxon>Buddleja</taxon>
    </lineage>
</organism>
<dbReference type="Gene3D" id="1.10.10.10">
    <property type="entry name" value="Winged helix-like DNA-binding domain superfamily/Winged helix DNA-binding domain"/>
    <property type="match status" value="1"/>
</dbReference>
<dbReference type="Gene3D" id="3.80.10.10">
    <property type="entry name" value="Ribonuclease Inhibitor"/>
    <property type="match status" value="1"/>
</dbReference>
<gene>
    <name evidence="27" type="ORF">BUALT_Bualt13G0106500</name>
</gene>
<dbReference type="Gene3D" id="2.40.160.10">
    <property type="entry name" value="Porin"/>
    <property type="match status" value="1"/>
</dbReference>
<dbReference type="Pfam" id="PF23598">
    <property type="entry name" value="LRR_14"/>
    <property type="match status" value="1"/>
</dbReference>
<keyword evidence="18" id="KW-0007">Acetylation</keyword>
<evidence type="ECO:0000256" key="12">
    <source>
        <dbReference type="ARBA" id="ARBA00022737"/>
    </source>
</evidence>
<protein>
    <recommendedName>
        <fullName evidence="29">NB-ARC domain-containing protein</fullName>
    </recommendedName>
</protein>
<dbReference type="GO" id="GO:0009626">
    <property type="term" value="P:plant-type hypersensitive response"/>
    <property type="evidence" value="ECO:0007669"/>
    <property type="project" value="UniProtKB-KW"/>
</dbReference>
<dbReference type="InterPro" id="IPR055414">
    <property type="entry name" value="LRR_R13L4/SHOC2-like"/>
</dbReference>
<dbReference type="SUPFAM" id="SSF52540">
    <property type="entry name" value="P-loop containing nucleoside triphosphate hydrolases"/>
    <property type="match status" value="1"/>
</dbReference>
<evidence type="ECO:0000256" key="18">
    <source>
        <dbReference type="ARBA" id="ARBA00022990"/>
    </source>
</evidence>
<evidence type="ECO:0000256" key="11">
    <source>
        <dbReference type="ARBA" id="ARBA00022692"/>
    </source>
</evidence>
<comment type="similarity">
    <text evidence="5">Belongs to the Tom40 family.</text>
</comment>
<dbReference type="InterPro" id="IPR058922">
    <property type="entry name" value="WHD_DRP"/>
</dbReference>
<comment type="subcellular location">
    <subcellularLocation>
        <location evidence="3">Cytoplasm</location>
    </subcellularLocation>
    <subcellularLocation>
        <location evidence="2">Mitochondrion outer membrane</location>
        <topology evidence="2">Multi-pass membrane protein</topology>
    </subcellularLocation>
</comment>
<evidence type="ECO:0000256" key="1">
    <source>
        <dbReference type="ARBA" id="ARBA00002074"/>
    </source>
</evidence>
<keyword evidence="16" id="KW-0067">ATP-binding</keyword>
<evidence type="ECO:0008006" key="29">
    <source>
        <dbReference type="Google" id="ProtNLM"/>
    </source>
</evidence>
<evidence type="ECO:0000256" key="14">
    <source>
        <dbReference type="ARBA" id="ARBA00022787"/>
    </source>
</evidence>
<evidence type="ECO:0000313" key="27">
    <source>
        <dbReference type="EMBL" id="KAG8371613.1"/>
    </source>
</evidence>
<comment type="caution">
    <text evidence="27">The sequence shown here is derived from an EMBL/GenBank/DDBJ whole genome shotgun (WGS) entry which is preliminary data.</text>
</comment>
<evidence type="ECO:0000256" key="10">
    <source>
        <dbReference type="ARBA" id="ARBA00022667"/>
    </source>
</evidence>
<keyword evidence="17" id="KW-0653">Protein transport</keyword>
<keyword evidence="19" id="KW-0406">Ion transport</keyword>
<evidence type="ECO:0000256" key="22">
    <source>
        <dbReference type="ARBA" id="ARBA00023136"/>
    </source>
</evidence>
<name>A0AAV6WN49_9LAMI</name>
<dbReference type="InterPro" id="IPR037930">
    <property type="entry name" value="Tom40"/>
</dbReference>
<dbReference type="InterPro" id="IPR038005">
    <property type="entry name" value="RX-like_CC"/>
</dbReference>
<evidence type="ECO:0000256" key="6">
    <source>
        <dbReference type="ARBA" id="ARBA00022448"/>
    </source>
</evidence>
<feature type="domain" description="Disease resistance R13L4/SHOC-2-like LRR" evidence="26">
    <location>
        <begin position="537"/>
        <end position="750"/>
    </location>
</feature>
<comment type="function">
    <text evidence="1">Confers resistance to late blight (Phytophthora infestans) races carrying the avirulence gene Avr1. Resistance proteins guard the plant against pathogens that contain an appropriate avirulence protein via an indirect interaction with this avirulence protein. That triggers a defense system including the hypersensitive response, which restricts the pathogen growth.</text>
</comment>
<dbReference type="FunFam" id="2.40.160.10:FF:000010">
    <property type="entry name" value="Mitochondrial import receptor subunit TOM40-1"/>
    <property type="match status" value="1"/>
</dbReference>
<dbReference type="SUPFAM" id="SSF52058">
    <property type="entry name" value="L domain-like"/>
    <property type="match status" value="1"/>
</dbReference>
<dbReference type="PANTHER" id="PTHR23155:SF1152">
    <property type="entry name" value="AAA+ ATPASE DOMAIN-CONTAINING PROTEIN"/>
    <property type="match status" value="1"/>
</dbReference>
<evidence type="ECO:0000256" key="23">
    <source>
        <dbReference type="ARBA" id="ARBA00058612"/>
    </source>
</evidence>
<keyword evidence="8" id="KW-0963">Cytoplasm</keyword>
<keyword evidence="22" id="KW-0472">Membrane</keyword>
<dbReference type="GO" id="GO:0043531">
    <property type="term" value="F:ADP binding"/>
    <property type="evidence" value="ECO:0007669"/>
    <property type="project" value="InterPro"/>
</dbReference>
<evidence type="ECO:0000256" key="9">
    <source>
        <dbReference type="ARBA" id="ARBA00022614"/>
    </source>
</evidence>
<dbReference type="Pfam" id="PF00931">
    <property type="entry name" value="NB-ARC"/>
    <property type="match status" value="1"/>
</dbReference>
<keyword evidence="14" id="KW-1000">Mitochondrion outer membrane</keyword>
<dbReference type="CDD" id="cd07305">
    <property type="entry name" value="Porin3_Tom40"/>
    <property type="match status" value="1"/>
</dbReference>
<dbReference type="GO" id="GO:0030150">
    <property type="term" value="P:protein import into mitochondrial matrix"/>
    <property type="evidence" value="ECO:0007669"/>
    <property type="project" value="InterPro"/>
</dbReference>
<evidence type="ECO:0000256" key="16">
    <source>
        <dbReference type="ARBA" id="ARBA00022840"/>
    </source>
</evidence>
<proteinExistence type="inferred from homology"/>
<dbReference type="Gene3D" id="3.40.50.300">
    <property type="entry name" value="P-loop containing nucleotide triphosphate hydrolases"/>
    <property type="match status" value="1"/>
</dbReference>
<dbReference type="Gene3D" id="1.20.5.4130">
    <property type="match status" value="1"/>
</dbReference>
<dbReference type="CDD" id="cd14798">
    <property type="entry name" value="RX-CC_like"/>
    <property type="match status" value="1"/>
</dbReference>
<evidence type="ECO:0000256" key="21">
    <source>
        <dbReference type="ARBA" id="ARBA00023128"/>
    </source>
</evidence>
<evidence type="ECO:0000256" key="15">
    <source>
        <dbReference type="ARBA" id="ARBA00022821"/>
    </source>
</evidence>
<dbReference type="InterPro" id="IPR023614">
    <property type="entry name" value="Porin_dom_sf"/>
</dbReference>
<keyword evidence="13" id="KW-0547">Nucleotide-binding</keyword>
<dbReference type="Pfam" id="PF01459">
    <property type="entry name" value="Porin_3"/>
    <property type="match status" value="1"/>
</dbReference>
<evidence type="ECO:0000259" key="25">
    <source>
        <dbReference type="Pfam" id="PF23559"/>
    </source>
</evidence>
<sequence>MAHFSVVSLMNTLDQIVSSDLFPIFHVKDQILSIYRKLRFLQSLLQDSHEEMEILQIQIRDVAYSTQDIIDLHLSQQILSNPKKFMAQLGHVHKNISSVLYYQDLDNEIKKFDALIEELLKDRRGLKYLLPRGRDLRYSLPLGSSIPRRKARRAHAMVGFHEDVKHIKERLTAHQSELQIIPIVGMGGIGKTTLARNVYDDPLIKGYFDIRAWVTVSQAYNVGKVLRDLLQDMRVVIDQLQQNNIQYLMKTLYQSLKNMRYLIVLDDMWSMDAWDSFMRIFPHDNNGSRIMVTTRLSDMANYATNDSSPPHQMNLLDEGESWDLLRQEVFAQEPCPFELEEIGKVIARNCRGLPLATTVVGGLLASSMKTREFWEYVAENVSSVAINNDEDYLDLFSLSYNHLPQHLKPCFLYLGAFPEDHKIYVPKLIKLWVAEGFLQPIKSKGLEEVAEEYLKDLISRNLVFLHQKGSNGKVKYCGVHDLLRDLCIKEARKENFLDVISNKHHPSTNAQHRLSVHLDIVKHDDISDGIYKSALSARSLLCTGYVLSELPFYKRFRLLRVLDLFESCFSKFPGEILNLVNLRYLALSLYSHPVLPPEISQLWKLTVLIVRDHQNVLNQDLFPYLKSYFEVDMPLEILQNVQLRHILVTECFLPDDIDSVVLKNLETLSRVSNFKCTDDALRKFPNLRKLCIYYYCDQIHDWSEYHLEKIVEFSKLENLKCIFNYPPKETLSRNLVFPLTLRKLTLSGSKLSWKEDMRIIGSLPDLEVLKLKNYAFVGKMWEPIEDEFVQLKFLWIEQTNLVEWKAEATHFPCLERLVIRQCRCLTEIPYCVGEIGTLQMIEIDQYSSPSLVDSVNGIVEEQQMMGNDEIQVCFHTYHGLNYELPARFKMDFLKGGADENMIGQISSTTGMTEFFATGKFNLPSFAASLTLEVFEGMRFDFTKGLNQNFSLSHSVMLGRAIEGSSTSSETNITPSAQYEFGANFVDPNLILVGRMLRDGRSSARLKCNLTENLTLTGVAQLSNEPHMSQGMFDFDYKGSDYRCQFQLGSGAITGASYIQSVSPHLSLGGEVYWAGQHRLSGVGYAARYNTDNMIAAGQVDSSGKVALSYIQKVSQKVSLASSFLYNYMSGDVTASCGYDYNLQRCRLRGKIDSNGVVAALLEERIDMGLTFLLSAEIDHQKKDYKFGFGLTVGE</sequence>
<keyword evidence="12" id="KW-0677">Repeat</keyword>
<dbReference type="GO" id="GO:0005524">
    <property type="term" value="F:ATP binding"/>
    <property type="evidence" value="ECO:0007669"/>
    <property type="project" value="UniProtKB-KW"/>
</dbReference>
<dbReference type="InterPro" id="IPR027246">
    <property type="entry name" value="Porin_Euk/Tom40"/>
</dbReference>
<evidence type="ECO:0000256" key="17">
    <source>
        <dbReference type="ARBA" id="ARBA00022927"/>
    </source>
</evidence>
<dbReference type="InterPro" id="IPR032675">
    <property type="entry name" value="LRR_dom_sf"/>
</dbReference>
<dbReference type="Gene3D" id="1.10.8.430">
    <property type="entry name" value="Helical domain of apoptotic protease-activating factors"/>
    <property type="match status" value="1"/>
</dbReference>
<dbReference type="InterPro" id="IPR042197">
    <property type="entry name" value="Apaf_helical"/>
</dbReference>
<keyword evidence="11" id="KW-0812">Transmembrane</keyword>
<dbReference type="GO" id="GO:0015288">
    <property type="term" value="F:porin activity"/>
    <property type="evidence" value="ECO:0007669"/>
    <property type="project" value="UniProtKB-KW"/>
</dbReference>
<dbReference type="PANTHER" id="PTHR23155">
    <property type="entry name" value="DISEASE RESISTANCE PROTEIN RP"/>
    <property type="match status" value="1"/>
</dbReference>
<keyword evidence="28" id="KW-1185">Reference proteome</keyword>